<accession>H8MIB7</accession>
<dbReference type="PANTHER" id="PTHR19328">
    <property type="entry name" value="HEDGEHOG-INTERACTING PROTEIN"/>
    <property type="match status" value="1"/>
</dbReference>
<proteinExistence type="predicted"/>
<dbReference type="Gene3D" id="2.120.10.30">
    <property type="entry name" value="TolB, C-terminal domain"/>
    <property type="match status" value="1"/>
</dbReference>
<dbReference type="InterPro" id="IPR011042">
    <property type="entry name" value="6-blade_b-propeller_TolB-like"/>
</dbReference>
<dbReference type="InterPro" id="IPR011041">
    <property type="entry name" value="Quinoprot_gluc/sorb_DH_b-prop"/>
</dbReference>
<dbReference type="InterPro" id="IPR015919">
    <property type="entry name" value="Cadherin-like_sf"/>
</dbReference>
<dbReference type="GO" id="GO:0005509">
    <property type="term" value="F:calcium ion binding"/>
    <property type="evidence" value="ECO:0007669"/>
    <property type="project" value="InterPro"/>
</dbReference>
<reference evidence="4 5" key="1">
    <citation type="journal article" date="2012" name="J. Bacteriol.">
        <title>Complete Genome Sequence of the Fruiting Myxobacterium Corallococcus coralloides DSM 2259.</title>
        <authorList>
            <person name="Huntley S."/>
            <person name="Zhang Y."/>
            <person name="Treuner-Lange A."/>
            <person name="Kneip S."/>
            <person name="Sensen C.W."/>
            <person name="Sogaard-Andersen L."/>
        </authorList>
    </citation>
    <scope>NUCLEOTIDE SEQUENCE [LARGE SCALE GENOMIC DNA]</scope>
    <source>
        <strain evidence="5">ATCC 25202 / DSM 2259 / NBRC 100086 / M2</strain>
    </source>
</reference>
<dbReference type="InParanoid" id="H8MIB7"/>
<reference evidence="5" key="2">
    <citation type="submission" date="2012-03" db="EMBL/GenBank/DDBJ databases">
        <title>Genome sequence of the fruiting myxobacterium Corallococcus coralloides DSM 2259.</title>
        <authorList>
            <person name="Huntley S."/>
            <person name="Zhang Y."/>
            <person name="Treuner-Lange A."/>
            <person name="Sensen C.W."/>
            <person name="Sogaard-Andersen L."/>
        </authorList>
    </citation>
    <scope>NUCLEOTIDE SEQUENCE [LARGE SCALE GENOMIC DNA]</scope>
    <source>
        <strain evidence="5">ATCC 25202 / DSM 2259 / NBRC 100086 / M2</strain>
    </source>
</reference>
<keyword evidence="5" id="KW-1185">Reference proteome</keyword>
<dbReference type="OrthoDB" id="3304152at2"/>
<dbReference type="InterPro" id="IPR012938">
    <property type="entry name" value="Glc/Sorbosone_DH"/>
</dbReference>
<dbReference type="Proteomes" id="UP000007587">
    <property type="component" value="Chromosome"/>
</dbReference>
<organism evidence="4 5">
    <name type="scientific">Corallococcus coralloides (strain ATCC 25202 / DSM 2259 / NBRC 100086 / M2)</name>
    <name type="common">Myxococcus coralloides</name>
    <dbReference type="NCBI Taxonomy" id="1144275"/>
    <lineage>
        <taxon>Bacteria</taxon>
        <taxon>Pseudomonadati</taxon>
        <taxon>Myxococcota</taxon>
        <taxon>Myxococcia</taxon>
        <taxon>Myxococcales</taxon>
        <taxon>Cystobacterineae</taxon>
        <taxon>Myxococcaceae</taxon>
        <taxon>Corallococcus</taxon>
    </lineage>
</organism>
<dbReference type="HOGENOM" id="CLU_329507_0_0_7"/>
<dbReference type="SUPFAM" id="SSF49313">
    <property type="entry name" value="Cadherin-like"/>
    <property type="match status" value="1"/>
</dbReference>
<dbReference type="Gene3D" id="2.60.40.10">
    <property type="entry name" value="Immunoglobulins"/>
    <property type="match status" value="2"/>
</dbReference>
<evidence type="ECO:0000256" key="1">
    <source>
        <dbReference type="SAM" id="MobiDB-lite"/>
    </source>
</evidence>
<feature type="chain" id="PRO_5003614925" description="Glucose/Sorbosone dehydrogenase domain-containing protein" evidence="2">
    <location>
        <begin position="21"/>
        <end position="925"/>
    </location>
</feature>
<gene>
    <name evidence="4" type="ordered locus">COCOR_05905</name>
</gene>
<keyword evidence="2" id="KW-0732">Signal</keyword>
<dbReference type="EMBL" id="CP003389">
    <property type="protein sequence ID" value="AFE06647.1"/>
    <property type="molecule type" value="Genomic_DNA"/>
</dbReference>
<dbReference type="InterPro" id="IPR013783">
    <property type="entry name" value="Ig-like_fold"/>
</dbReference>
<dbReference type="STRING" id="1144275.COCOR_05905"/>
<dbReference type="SUPFAM" id="SSF50952">
    <property type="entry name" value="Soluble quinoprotein glucose dehydrogenase"/>
    <property type="match status" value="1"/>
</dbReference>
<dbReference type="RefSeq" id="WP_014398693.1">
    <property type="nucleotide sequence ID" value="NC_017030.1"/>
</dbReference>
<feature type="region of interest" description="Disordered" evidence="1">
    <location>
        <begin position="857"/>
        <end position="897"/>
    </location>
</feature>
<feature type="domain" description="Glucose/Sorbosone dehydrogenase" evidence="3">
    <location>
        <begin position="40"/>
        <end position="262"/>
    </location>
</feature>
<dbReference type="KEGG" id="ccx:COCOR_05905"/>
<evidence type="ECO:0000256" key="2">
    <source>
        <dbReference type="SAM" id="SignalP"/>
    </source>
</evidence>
<dbReference type="AlphaFoldDB" id="H8MIB7"/>
<dbReference type="PANTHER" id="PTHR19328:SF75">
    <property type="entry name" value="ALDOSE SUGAR DEHYDROGENASE YLII"/>
    <property type="match status" value="1"/>
</dbReference>
<dbReference type="eggNOG" id="COG2133">
    <property type="taxonomic scope" value="Bacteria"/>
</dbReference>
<dbReference type="Pfam" id="PF07995">
    <property type="entry name" value="GSDH"/>
    <property type="match status" value="1"/>
</dbReference>
<evidence type="ECO:0000259" key="3">
    <source>
        <dbReference type="Pfam" id="PF07995"/>
    </source>
</evidence>
<evidence type="ECO:0000313" key="4">
    <source>
        <dbReference type="EMBL" id="AFE06647.1"/>
    </source>
</evidence>
<dbReference type="GO" id="GO:0016020">
    <property type="term" value="C:membrane"/>
    <property type="evidence" value="ECO:0007669"/>
    <property type="project" value="InterPro"/>
</dbReference>
<feature type="signal peptide" evidence="2">
    <location>
        <begin position="1"/>
        <end position="20"/>
    </location>
</feature>
<name>H8MIB7_CORCM</name>
<evidence type="ECO:0000313" key="5">
    <source>
        <dbReference type="Proteomes" id="UP000007587"/>
    </source>
</evidence>
<protein>
    <recommendedName>
        <fullName evidence="3">Glucose/Sorbosone dehydrogenase domain-containing protein</fullName>
    </recommendedName>
</protein>
<dbReference type="Pfam" id="PF05345">
    <property type="entry name" value="He_PIG"/>
    <property type="match status" value="1"/>
</dbReference>
<sequence length="925" mass="96163">MRTPLMASLLFLMMSAPARAAVPAGFVETSYSSSSLTPATGMAWAPDGSGRLFVTLKNGVVRTVAMKDGVLETQPGTSTLVTRVFATEPAVHTNSECGLIGIAFDPNYLVNRYVYFFVTVSASEQRIVRYTDSNGMGIARTEVVTRLPTAGNNHDGGGLGFGPDGKLYWAIGDLGNGTGVDADLTSLAAKVGRANLDGTPVNDNPFNDGVGPNNEYIWARGLRNPFTFTFQPTTGLLWVNDVGDGYEQVLVVNRRSHAGYNDYENNQPVGNDYITPVIKYRTNSFDSRNVTATGAVRSGGVTTFTTATPHGFRKGEKLTLEGVGDTSFNGEFYVASANNAPTTTTFTVAQPGLPDAASGGGSATTQALGGSITGGVFYDATLFPPEYRGNYFFGDYNSAQVTRATLAADNSVATVDEWGTGFASNVDMSVGPDGALYALGYTNGVVRRVTPTATGQKLVVSGLNLRLMEGGRAAFTVRLARAPTAPVTVSVARALGGSEDLRLSGGGTLTFSPANWSTPQVVVLEAMEDADAEADVATFTVASEGLTAESVVATTIDTNSTRLVLSTTRLSVPEGGTATFDVSLSLRPSSTVTVTVANTQGDPDLTVASASTLSFTTSNWSTPQTVTLRASQDADNVDGTATITLAMPGLDARTLEAVEADDEPLQPTITSTPVTTAIAGSNYRYDVEAVGRPQPTYSLEGTVPQGMSIDATTGLITWTPSVAGTVDVRVRAANGVSPDAEQTFTLTTKADEPPRAILIRPTQGERVSGATAEFFGECEDDVGCTGAGFYVDGTQVYTDVNADNRFYFGGAPALWDTTGLSPGPHTLRFVVVDTQGATAEATVTVCVGDGSCEAGGPDAGTDAGTENPDAGTENPDAGTENPDAGTVNPLPEDDSGCGCGAAPVAPLAWMALVALATRRKRSRAS</sequence>